<dbReference type="Proteomes" id="UP001162881">
    <property type="component" value="Unassembled WGS sequence"/>
</dbReference>
<evidence type="ECO:0000256" key="1">
    <source>
        <dbReference type="SAM" id="Phobius"/>
    </source>
</evidence>
<protein>
    <submittedName>
        <fullName evidence="2">Rod shape-determining protein MreD</fullName>
    </submittedName>
</protein>
<feature type="transmembrane region" description="Helical" evidence="1">
    <location>
        <begin position="24"/>
        <end position="46"/>
    </location>
</feature>
<keyword evidence="1" id="KW-1133">Transmembrane helix</keyword>
<gene>
    <name evidence="2" type="ORF">MTR62_03895</name>
</gene>
<feature type="transmembrane region" description="Helical" evidence="1">
    <location>
        <begin position="121"/>
        <end position="139"/>
    </location>
</feature>
<keyword evidence="3" id="KW-1185">Reference proteome</keyword>
<reference evidence="2" key="1">
    <citation type="submission" date="2022-03" db="EMBL/GenBank/DDBJ databases">
        <title>Identification of a novel bacterium isolated from mangrove sediments.</title>
        <authorList>
            <person name="Pan X."/>
        </authorList>
    </citation>
    <scope>NUCLEOTIDE SEQUENCE</scope>
    <source>
        <strain evidence="2">B1949</strain>
    </source>
</reference>
<evidence type="ECO:0000313" key="3">
    <source>
        <dbReference type="Proteomes" id="UP001162881"/>
    </source>
</evidence>
<evidence type="ECO:0000313" key="2">
    <source>
        <dbReference type="EMBL" id="MCJ2181846.1"/>
    </source>
</evidence>
<comment type="caution">
    <text evidence="2">The sequence shown here is derived from an EMBL/GenBank/DDBJ whole genome shotgun (WGS) entry which is preliminary data.</text>
</comment>
<keyword evidence="1" id="KW-0812">Transmembrane</keyword>
<organism evidence="2 3">
    <name type="scientific">Novosphingobium organovorum</name>
    <dbReference type="NCBI Taxonomy" id="2930092"/>
    <lineage>
        <taxon>Bacteria</taxon>
        <taxon>Pseudomonadati</taxon>
        <taxon>Pseudomonadota</taxon>
        <taxon>Alphaproteobacteria</taxon>
        <taxon>Sphingomonadales</taxon>
        <taxon>Sphingomonadaceae</taxon>
        <taxon>Novosphingobium</taxon>
    </lineage>
</organism>
<sequence length="184" mass="20616">MIEGYSGRRDKAAGTRINRAPSPVIARVVPWLTILFASLVPGWLVIASAPMLPPFGFLTYMAWKQMRPGLLPLWAGLPLGLFDDLFSGQPFGSAVLLWSFSAIAIDYFEERFPWRNFAIEWLVATSLIILYVLACYLLANLVAAHAPVSVVVPQLVLSVFAYPLIGRLVGHFDRWRLIAFRVLR</sequence>
<dbReference type="RefSeq" id="WP_244017147.1">
    <property type="nucleotide sequence ID" value="NZ_JALHLF010000008.1"/>
</dbReference>
<keyword evidence="1" id="KW-0472">Membrane</keyword>
<feature type="transmembrane region" description="Helical" evidence="1">
    <location>
        <begin position="151"/>
        <end position="170"/>
    </location>
</feature>
<feature type="transmembrane region" description="Helical" evidence="1">
    <location>
        <begin position="91"/>
        <end position="109"/>
    </location>
</feature>
<name>A0ABT0BAK9_9SPHN</name>
<dbReference type="EMBL" id="JALHLF010000008">
    <property type="protein sequence ID" value="MCJ2181846.1"/>
    <property type="molecule type" value="Genomic_DNA"/>
</dbReference>
<proteinExistence type="predicted"/>
<accession>A0ABT0BAK9</accession>